<dbReference type="Proteomes" id="UP001303046">
    <property type="component" value="Unassembled WGS sequence"/>
</dbReference>
<reference evidence="1 2" key="1">
    <citation type="submission" date="2023-08" db="EMBL/GenBank/DDBJ databases">
        <title>A Necator americanus chromosomal reference genome.</title>
        <authorList>
            <person name="Ilik V."/>
            <person name="Petrzelkova K.J."/>
            <person name="Pardy F."/>
            <person name="Fuh T."/>
            <person name="Niatou-Singa F.S."/>
            <person name="Gouil Q."/>
            <person name="Baker L."/>
            <person name="Ritchie M.E."/>
            <person name="Jex A.R."/>
            <person name="Gazzola D."/>
            <person name="Li H."/>
            <person name="Toshio Fujiwara R."/>
            <person name="Zhan B."/>
            <person name="Aroian R.V."/>
            <person name="Pafco B."/>
            <person name="Schwarz E.M."/>
        </authorList>
    </citation>
    <scope>NUCLEOTIDE SEQUENCE [LARGE SCALE GENOMIC DNA]</scope>
    <source>
        <strain evidence="1 2">Aroian</strain>
        <tissue evidence="1">Whole animal</tissue>
    </source>
</reference>
<name>A0ABR1DNB4_NECAM</name>
<evidence type="ECO:0000313" key="2">
    <source>
        <dbReference type="Proteomes" id="UP001303046"/>
    </source>
</evidence>
<proteinExistence type="predicted"/>
<sequence>MDDIDGLRSGRKPELFKVTKKRLSPETLVLTSQRGAGRIAGRQDLKSELGLFCREPVKEDLRKIRAKVFFKAAEAGKSIIYA</sequence>
<protein>
    <submittedName>
        <fullName evidence="1">Uncharacterized protein</fullName>
    </submittedName>
</protein>
<dbReference type="EMBL" id="JAVFWL010000004">
    <property type="protein sequence ID" value="KAK6751713.1"/>
    <property type="molecule type" value="Genomic_DNA"/>
</dbReference>
<keyword evidence="2" id="KW-1185">Reference proteome</keyword>
<comment type="caution">
    <text evidence="1">The sequence shown here is derived from an EMBL/GenBank/DDBJ whole genome shotgun (WGS) entry which is preliminary data.</text>
</comment>
<organism evidence="1 2">
    <name type="scientific">Necator americanus</name>
    <name type="common">Human hookworm</name>
    <dbReference type="NCBI Taxonomy" id="51031"/>
    <lineage>
        <taxon>Eukaryota</taxon>
        <taxon>Metazoa</taxon>
        <taxon>Ecdysozoa</taxon>
        <taxon>Nematoda</taxon>
        <taxon>Chromadorea</taxon>
        <taxon>Rhabditida</taxon>
        <taxon>Rhabditina</taxon>
        <taxon>Rhabditomorpha</taxon>
        <taxon>Strongyloidea</taxon>
        <taxon>Ancylostomatidae</taxon>
        <taxon>Bunostominae</taxon>
        <taxon>Necator</taxon>
    </lineage>
</organism>
<accession>A0ABR1DNB4</accession>
<gene>
    <name evidence="1" type="primary">Necator_chrIV.g16542</name>
    <name evidence="1" type="ORF">RB195_003245</name>
</gene>
<evidence type="ECO:0000313" key="1">
    <source>
        <dbReference type="EMBL" id="KAK6751713.1"/>
    </source>
</evidence>